<evidence type="ECO:0000256" key="3">
    <source>
        <dbReference type="SAM" id="Phobius"/>
    </source>
</evidence>
<evidence type="ECO:0000256" key="2">
    <source>
        <dbReference type="ARBA" id="ARBA00023180"/>
    </source>
</evidence>
<keyword evidence="2" id="KW-0325">Glycoprotein</keyword>
<dbReference type="EMBL" id="JAIWYP010000002">
    <property type="protein sequence ID" value="KAH3869499.1"/>
    <property type="molecule type" value="Genomic_DNA"/>
</dbReference>
<evidence type="ECO:0000313" key="4">
    <source>
        <dbReference type="EMBL" id="KAH3869499.1"/>
    </source>
</evidence>
<dbReference type="PANTHER" id="PTHR38332:SF2">
    <property type="entry name" value="PROTEIN QUIVER"/>
    <property type="match status" value="1"/>
</dbReference>
<dbReference type="AlphaFoldDB" id="A0A9D4M557"/>
<dbReference type="GO" id="GO:0030431">
    <property type="term" value="P:sleep"/>
    <property type="evidence" value="ECO:0007669"/>
    <property type="project" value="InterPro"/>
</dbReference>
<dbReference type="GO" id="GO:0032222">
    <property type="term" value="P:regulation of synaptic transmission, cholinergic"/>
    <property type="evidence" value="ECO:0007669"/>
    <property type="project" value="InterPro"/>
</dbReference>
<protein>
    <recommendedName>
        <fullName evidence="6">Protein quiver</fullName>
    </recommendedName>
</protein>
<gene>
    <name evidence="4" type="ORF">DPMN_032668</name>
</gene>
<evidence type="ECO:0008006" key="6">
    <source>
        <dbReference type="Google" id="ProtNLM"/>
    </source>
</evidence>
<accession>A0A9D4M557</accession>
<dbReference type="InterPro" id="IPR031424">
    <property type="entry name" value="QVR-like"/>
</dbReference>
<proteinExistence type="predicted"/>
<keyword evidence="5" id="KW-1185">Reference proteome</keyword>
<reference evidence="4" key="2">
    <citation type="submission" date="2020-11" db="EMBL/GenBank/DDBJ databases">
        <authorList>
            <person name="McCartney M.A."/>
            <person name="Auch B."/>
            <person name="Kono T."/>
            <person name="Mallez S."/>
            <person name="Becker A."/>
            <person name="Gohl D.M."/>
            <person name="Silverstein K.A.T."/>
            <person name="Koren S."/>
            <person name="Bechman K.B."/>
            <person name="Herman A."/>
            <person name="Abrahante J.E."/>
            <person name="Garbe J."/>
        </authorList>
    </citation>
    <scope>NUCLEOTIDE SEQUENCE</scope>
    <source>
        <strain evidence="4">Duluth1</strain>
        <tissue evidence="4">Whole animal</tissue>
    </source>
</reference>
<keyword evidence="3" id="KW-0812">Transmembrane</keyword>
<sequence>MNDSPVGSFVVEITPVDKQNMYAKCLQSLSATMKRASRKVSYGSWKRCTLIGLGLVYAIIPTVAAIDCYHCASLQGDHKECEDVFARDITTEHLIARDCMTGYWKGSHCIKLKGKRIDGTTILIRQCAISDWGSRCGIIEFDAKGNHKFEDIDGCLESCDYDGCNIATTPLHSFVIILSSVMFCFILAKT</sequence>
<keyword evidence="1" id="KW-0732">Signal</keyword>
<dbReference type="Pfam" id="PF17064">
    <property type="entry name" value="QVR"/>
    <property type="match status" value="1"/>
</dbReference>
<reference evidence="4" key="1">
    <citation type="journal article" date="2019" name="bioRxiv">
        <title>The Genome of the Zebra Mussel, Dreissena polymorpha: A Resource for Invasive Species Research.</title>
        <authorList>
            <person name="McCartney M.A."/>
            <person name="Auch B."/>
            <person name="Kono T."/>
            <person name="Mallez S."/>
            <person name="Zhang Y."/>
            <person name="Obille A."/>
            <person name="Becker A."/>
            <person name="Abrahante J.E."/>
            <person name="Garbe J."/>
            <person name="Badalamenti J.P."/>
            <person name="Herman A."/>
            <person name="Mangelson H."/>
            <person name="Liachko I."/>
            <person name="Sullivan S."/>
            <person name="Sone E.D."/>
            <person name="Koren S."/>
            <person name="Silverstein K.A.T."/>
            <person name="Beckman K.B."/>
            <person name="Gohl D.M."/>
        </authorList>
    </citation>
    <scope>NUCLEOTIDE SEQUENCE</scope>
    <source>
        <strain evidence="4">Duluth1</strain>
        <tissue evidence="4">Whole animal</tissue>
    </source>
</reference>
<keyword evidence="3" id="KW-0472">Membrane</keyword>
<comment type="caution">
    <text evidence="4">The sequence shown here is derived from an EMBL/GenBank/DDBJ whole genome shotgun (WGS) entry which is preliminary data.</text>
</comment>
<dbReference type="Proteomes" id="UP000828390">
    <property type="component" value="Unassembled WGS sequence"/>
</dbReference>
<feature type="transmembrane region" description="Helical" evidence="3">
    <location>
        <begin position="171"/>
        <end position="188"/>
    </location>
</feature>
<evidence type="ECO:0000313" key="5">
    <source>
        <dbReference type="Proteomes" id="UP000828390"/>
    </source>
</evidence>
<organism evidence="4 5">
    <name type="scientific">Dreissena polymorpha</name>
    <name type="common">Zebra mussel</name>
    <name type="synonym">Mytilus polymorpha</name>
    <dbReference type="NCBI Taxonomy" id="45954"/>
    <lineage>
        <taxon>Eukaryota</taxon>
        <taxon>Metazoa</taxon>
        <taxon>Spiralia</taxon>
        <taxon>Lophotrochozoa</taxon>
        <taxon>Mollusca</taxon>
        <taxon>Bivalvia</taxon>
        <taxon>Autobranchia</taxon>
        <taxon>Heteroconchia</taxon>
        <taxon>Euheterodonta</taxon>
        <taxon>Imparidentia</taxon>
        <taxon>Neoheterodontei</taxon>
        <taxon>Myida</taxon>
        <taxon>Dreissenoidea</taxon>
        <taxon>Dreissenidae</taxon>
        <taxon>Dreissena</taxon>
    </lineage>
</organism>
<keyword evidence="3" id="KW-1133">Transmembrane helix</keyword>
<dbReference type="PANTHER" id="PTHR38332">
    <property type="entry name" value="PROTEIN CBG11604"/>
    <property type="match status" value="1"/>
</dbReference>
<name>A0A9D4M557_DREPO</name>
<evidence type="ECO:0000256" key="1">
    <source>
        <dbReference type="ARBA" id="ARBA00022729"/>
    </source>
</evidence>